<dbReference type="AlphaFoldDB" id="A0A139IJW1"/>
<dbReference type="InterPro" id="IPR010730">
    <property type="entry name" value="HET"/>
</dbReference>
<accession>A0A139IJW1</accession>
<dbReference type="Proteomes" id="UP000073492">
    <property type="component" value="Unassembled WGS sequence"/>
</dbReference>
<dbReference type="PANTHER" id="PTHR24148:SF64">
    <property type="entry name" value="HETEROKARYON INCOMPATIBILITY DOMAIN-CONTAINING PROTEIN"/>
    <property type="match status" value="1"/>
</dbReference>
<dbReference type="InterPro" id="IPR052895">
    <property type="entry name" value="HetReg/Transcr_Mod"/>
</dbReference>
<dbReference type="STRING" id="113226.A0A139IJW1"/>
<sequence>MDDPPEAQRTTGFYQAIMDWQTRILVVAPGERGTPLNGRLEVVDMILAEGVVLHRQQLRVRYSALSYCWTSMHRSHSIVCNGQPMAITASLYGALDRLRGQNLPAYVWADALCINQDDTEERSTQVNNMLSIFSKAEKVVVWLGEYASLQSLDLLILKNELWEILWTMEDPVQSLQFLSTVMETCKKLVDAPWFHRIWVLQEVWSAAHIIVLYNDAHTSWTTLLQVIDRASDVWSALARRHNRDQESWQNPFAIISNRFLRPKPGHRALIVASGQQKKFEYLQELHAYGQNDIVRVLRRSVGCQCSDLRDHVYGVIGMSTDANIPTGMLSAPSEATPHKHVMIDYHTRNTVAMVFEHLARYLIQRDGNINILLLNATFGGTIDAKNELPSWVPDWRCMTADGSWLGYARGEFGYHLSSSRPRHERLAYEPGTFTSWSFPKAGCLVVHGWAVGVVDIMLPENVDEPPAVLRRLPQDLEMRFEALAKPRTLQITALIDAINFSLSKLDSGRITTAHNAGIPLAVTIRLLDRNHQIDLDLRDLEFCHWRRVPAWNPSLQRSLAGFEKSSEPRKRAINIADAAYANLKACPDSIQHQIDCSRLKEWLRDQWLHKQPRGDRWANSPTFRDAMRSLLTLPTQEWFLSLTWAVPSHARSGDLVVASPDIRLPIVLRPRHDLVGPMEYIGPCTMADVSPREVGLPQKHWTSDQNFFASRLDLLSSLLEYAFLTGNGVFSSSGFTIT</sequence>
<evidence type="ECO:0000313" key="2">
    <source>
        <dbReference type="EMBL" id="KXT15057.1"/>
    </source>
</evidence>
<gene>
    <name evidence="2" type="ORF">AC579_1497</name>
</gene>
<evidence type="ECO:0000313" key="3">
    <source>
        <dbReference type="Proteomes" id="UP000073492"/>
    </source>
</evidence>
<comment type="caution">
    <text evidence="2">The sequence shown here is derived from an EMBL/GenBank/DDBJ whole genome shotgun (WGS) entry which is preliminary data.</text>
</comment>
<dbReference type="EMBL" id="LFZO01000067">
    <property type="protein sequence ID" value="KXT15057.1"/>
    <property type="molecule type" value="Genomic_DNA"/>
</dbReference>
<dbReference type="Pfam" id="PF06985">
    <property type="entry name" value="HET"/>
    <property type="match status" value="1"/>
</dbReference>
<proteinExistence type="predicted"/>
<reference evidence="2 3" key="1">
    <citation type="submission" date="2015-07" db="EMBL/GenBank/DDBJ databases">
        <title>Comparative genomics of the Sigatoka disease complex on banana suggests a link between parallel evolutionary changes in Pseudocercospora fijiensis and Pseudocercospora eumusae and increased virulence on the banana host.</title>
        <authorList>
            <person name="Chang T.-C."/>
            <person name="Salvucci A."/>
            <person name="Crous P.W."/>
            <person name="Stergiopoulos I."/>
        </authorList>
    </citation>
    <scope>NUCLEOTIDE SEQUENCE [LARGE SCALE GENOMIC DNA]</scope>
    <source>
        <strain evidence="2 3">CBS 116634</strain>
    </source>
</reference>
<dbReference type="PANTHER" id="PTHR24148">
    <property type="entry name" value="ANKYRIN REPEAT DOMAIN-CONTAINING PROTEIN 39 HOMOLOG-RELATED"/>
    <property type="match status" value="1"/>
</dbReference>
<keyword evidence="3" id="KW-1185">Reference proteome</keyword>
<feature type="domain" description="Heterokaryon incompatibility" evidence="1">
    <location>
        <begin position="62"/>
        <end position="202"/>
    </location>
</feature>
<dbReference type="OrthoDB" id="3650339at2759"/>
<evidence type="ECO:0000259" key="1">
    <source>
        <dbReference type="Pfam" id="PF06985"/>
    </source>
</evidence>
<organism evidence="2 3">
    <name type="scientific">Pseudocercospora musae</name>
    <dbReference type="NCBI Taxonomy" id="113226"/>
    <lineage>
        <taxon>Eukaryota</taxon>
        <taxon>Fungi</taxon>
        <taxon>Dikarya</taxon>
        <taxon>Ascomycota</taxon>
        <taxon>Pezizomycotina</taxon>
        <taxon>Dothideomycetes</taxon>
        <taxon>Dothideomycetidae</taxon>
        <taxon>Mycosphaerellales</taxon>
        <taxon>Mycosphaerellaceae</taxon>
        <taxon>Pseudocercospora</taxon>
    </lineage>
</organism>
<name>A0A139IJW1_9PEZI</name>
<protein>
    <recommendedName>
        <fullName evidence="1">Heterokaryon incompatibility domain-containing protein</fullName>
    </recommendedName>
</protein>